<keyword evidence="1 4" id="KW-0378">Hydrolase</keyword>
<evidence type="ECO:0000259" key="5">
    <source>
        <dbReference type="PROSITE" id="PS51635"/>
    </source>
</evidence>
<dbReference type="PANTHER" id="PTHR14226">
    <property type="entry name" value="NEUROPATHY TARGET ESTERASE/SWISS CHEESE D.MELANOGASTER"/>
    <property type="match status" value="1"/>
</dbReference>
<dbReference type="InterPro" id="IPR050301">
    <property type="entry name" value="NTE"/>
</dbReference>
<dbReference type="RefSeq" id="WP_346093008.1">
    <property type="nucleotide sequence ID" value="NZ_BAAABY010000007.1"/>
</dbReference>
<dbReference type="EMBL" id="BAAABY010000007">
    <property type="protein sequence ID" value="GAA0446399.1"/>
    <property type="molecule type" value="Genomic_DNA"/>
</dbReference>
<dbReference type="PROSITE" id="PS51635">
    <property type="entry name" value="PNPLA"/>
    <property type="match status" value="1"/>
</dbReference>
<protein>
    <submittedName>
        <fullName evidence="6">Patatin-like phospholipase family protein</fullName>
    </submittedName>
</protein>
<name>A0ABP3J9T5_9ACTN</name>
<proteinExistence type="predicted"/>
<sequence length="407" mass="43595">MTDQEPGDPPDDATVGVVLAGGGARGAYEAGMLATLLPTLAEFRQRPEAFVGTSAGALNAVLFASLAHLPAQQAADEALRAWRGLTRDQVLAPFLPAVPALLRQYLAALFDPGRPPVSGLLDTRPLRETLRTKLDWRQLHANMLSGTVQAVAVATTSCSSGRTEIFVEGPRAADLPESDADRAVDYFRTVLTEEHVLASAAIPVAFPPVYLAEADGWYMDGGVRLNAPIKPVISLGARRVVIVATTPLRYLPRAHGPGGPAPAVADVVAQVLNGVLADRMIEDTRTLGKVDELLRSGGRGRSPGGRPYEVIEYLFGGPPPGQGDRLGERAAYVLDTYFRGLRQLADLDLAVLSFLLGPGHSRGELLSYLLFQPEFIDEAIRLGQRDAQLILDTVGDDPNKLWRTDAC</sequence>
<evidence type="ECO:0000256" key="4">
    <source>
        <dbReference type="PROSITE-ProRule" id="PRU01161"/>
    </source>
</evidence>
<feature type="active site" description="Proton acceptor" evidence="4">
    <location>
        <position position="220"/>
    </location>
</feature>
<feature type="short sequence motif" description="GXSXG" evidence="4">
    <location>
        <begin position="52"/>
        <end position="56"/>
    </location>
</feature>
<organism evidence="6 7">
    <name type="scientific">Streptomyces olivaceiscleroticus</name>
    <dbReference type="NCBI Taxonomy" id="68245"/>
    <lineage>
        <taxon>Bacteria</taxon>
        <taxon>Bacillati</taxon>
        <taxon>Actinomycetota</taxon>
        <taxon>Actinomycetes</taxon>
        <taxon>Kitasatosporales</taxon>
        <taxon>Streptomycetaceae</taxon>
        <taxon>Streptomyces</taxon>
    </lineage>
</organism>
<dbReference type="SUPFAM" id="SSF52151">
    <property type="entry name" value="FabD/lysophospholipase-like"/>
    <property type="match status" value="1"/>
</dbReference>
<evidence type="ECO:0000313" key="6">
    <source>
        <dbReference type="EMBL" id="GAA0446399.1"/>
    </source>
</evidence>
<accession>A0ABP3J9T5</accession>
<keyword evidence="3 4" id="KW-0443">Lipid metabolism</keyword>
<evidence type="ECO:0000256" key="2">
    <source>
        <dbReference type="ARBA" id="ARBA00022963"/>
    </source>
</evidence>
<dbReference type="Proteomes" id="UP001500909">
    <property type="component" value="Unassembled WGS sequence"/>
</dbReference>
<dbReference type="InterPro" id="IPR016035">
    <property type="entry name" value="Acyl_Trfase/lysoPLipase"/>
</dbReference>
<feature type="short sequence motif" description="DGA/G" evidence="4">
    <location>
        <begin position="220"/>
        <end position="222"/>
    </location>
</feature>
<keyword evidence="7" id="KW-1185">Reference proteome</keyword>
<keyword evidence="2 4" id="KW-0442">Lipid degradation</keyword>
<feature type="active site" description="Nucleophile" evidence="4">
    <location>
        <position position="54"/>
    </location>
</feature>
<dbReference type="PANTHER" id="PTHR14226:SF57">
    <property type="entry name" value="BLR7027 PROTEIN"/>
    <property type="match status" value="1"/>
</dbReference>
<dbReference type="Pfam" id="PF01734">
    <property type="entry name" value="Patatin"/>
    <property type="match status" value="1"/>
</dbReference>
<gene>
    <name evidence="6" type="ORF">GCM10010361_07920</name>
</gene>
<evidence type="ECO:0000256" key="3">
    <source>
        <dbReference type="ARBA" id="ARBA00023098"/>
    </source>
</evidence>
<feature type="domain" description="PNPLA" evidence="5">
    <location>
        <begin position="17"/>
        <end position="233"/>
    </location>
</feature>
<reference evidence="7" key="1">
    <citation type="journal article" date="2019" name="Int. J. Syst. Evol. Microbiol.">
        <title>The Global Catalogue of Microorganisms (GCM) 10K type strain sequencing project: providing services to taxonomists for standard genome sequencing and annotation.</title>
        <authorList>
            <consortium name="The Broad Institute Genomics Platform"/>
            <consortium name="The Broad Institute Genome Sequencing Center for Infectious Disease"/>
            <person name="Wu L."/>
            <person name="Ma J."/>
        </authorList>
    </citation>
    <scope>NUCLEOTIDE SEQUENCE [LARGE SCALE GENOMIC DNA]</scope>
    <source>
        <strain evidence="7">JCM 4805</strain>
    </source>
</reference>
<evidence type="ECO:0000256" key="1">
    <source>
        <dbReference type="ARBA" id="ARBA00022801"/>
    </source>
</evidence>
<evidence type="ECO:0000313" key="7">
    <source>
        <dbReference type="Proteomes" id="UP001500909"/>
    </source>
</evidence>
<dbReference type="Gene3D" id="3.40.1090.10">
    <property type="entry name" value="Cytosolic phospholipase A2 catalytic domain"/>
    <property type="match status" value="1"/>
</dbReference>
<dbReference type="InterPro" id="IPR002641">
    <property type="entry name" value="PNPLA_dom"/>
</dbReference>
<comment type="caution">
    <text evidence="6">The sequence shown here is derived from an EMBL/GenBank/DDBJ whole genome shotgun (WGS) entry which is preliminary data.</text>
</comment>
<feature type="short sequence motif" description="GXGXXG" evidence="4">
    <location>
        <begin position="21"/>
        <end position="26"/>
    </location>
</feature>